<feature type="transmembrane region" description="Helical" evidence="6">
    <location>
        <begin position="312"/>
        <end position="337"/>
    </location>
</feature>
<dbReference type="GO" id="GO:0005783">
    <property type="term" value="C:endoplasmic reticulum"/>
    <property type="evidence" value="ECO:0007669"/>
    <property type="project" value="TreeGrafter"/>
</dbReference>
<feature type="compositionally biased region" description="Basic and acidic residues" evidence="5">
    <location>
        <begin position="188"/>
        <end position="203"/>
    </location>
</feature>
<evidence type="ECO:0000256" key="7">
    <source>
        <dbReference type="SAM" id="SignalP"/>
    </source>
</evidence>
<feature type="transmembrane region" description="Helical" evidence="6">
    <location>
        <begin position="425"/>
        <end position="448"/>
    </location>
</feature>
<organism evidence="8 9">
    <name type="scientific">Microdochium bolleyi</name>
    <dbReference type="NCBI Taxonomy" id="196109"/>
    <lineage>
        <taxon>Eukaryota</taxon>
        <taxon>Fungi</taxon>
        <taxon>Dikarya</taxon>
        <taxon>Ascomycota</taxon>
        <taxon>Pezizomycotina</taxon>
        <taxon>Sordariomycetes</taxon>
        <taxon>Xylariomycetidae</taxon>
        <taxon>Xylariales</taxon>
        <taxon>Microdochiaceae</taxon>
        <taxon>Microdochium</taxon>
    </lineage>
</organism>
<dbReference type="GO" id="GO:0016020">
    <property type="term" value="C:membrane"/>
    <property type="evidence" value="ECO:0007669"/>
    <property type="project" value="UniProtKB-SubCell"/>
</dbReference>
<keyword evidence="9" id="KW-1185">Reference proteome</keyword>
<evidence type="ECO:0000256" key="4">
    <source>
        <dbReference type="ARBA" id="ARBA00023136"/>
    </source>
</evidence>
<evidence type="ECO:0000313" key="8">
    <source>
        <dbReference type="EMBL" id="KXJ95554.1"/>
    </source>
</evidence>
<comment type="subcellular location">
    <subcellularLocation>
        <location evidence="1">Membrane</location>
        <topology evidence="1">Multi-pass membrane protein</topology>
    </subcellularLocation>
</comment>
<sequence>MASGAAIAFAGALQASLSVLLTISVGVVSAQYGLVSTEAAEDLSHLCVQVLLPCLLVVNLGENLDLDTAIDYVPLVIWAAVYTILSVALGHLLTIIFKLPRYATAACAFNNTESLPLLLLQALGTTGVLAELVGPGEESAAIERARSYFLAASVITNTITFGKGPEILQSSADDSIVGKAWRWLAGDSDLKEDGDGEEGARDNGDEEDGNIDNDAEGNNQQNSNGGESPDEYTSLLPRHIRHGGRKVKKTVVPTLKRWHAALPGSLQYFITGIGAFLNAPFIGAMVGVVIGLTPPLQNLFFADMNEGGYFNAWLTTCLRNVGELFVALQVVTVGVKLSLSLRKWKDGDDAGSVPMKTFIIVFLVRFVLWPAISIPLIWVLVTKTSVIPNDPILWWVMMILPSGPPAMKLLALADVSGVSQKIRMSIARFLTLSYIVTPVLSIAVVGALEASKAARQ</sequence>
<keyword evidence="2 6" id="KW-0812">Transmembrane</keyword>
<proteinExistence type="predicted"/>
<dbReference type="GO" id="GO:0055085">
    <property type="term" value="P:transmembrane transport"/>
    <property type="evidence" value="ECO:0007669"/>
    <property type="project" value="InterPro"/>
</dbReference>
<dbReference type="PANTHER" id="PTHR31794:SF4">
    <property type="entry name" value="AUXIN EFFLUX TRANSPORTER FAMILY PROTEIN (EUROFUNG)"/>
    <property type="match status" value="1"/>
</dbReference>
<evidence type="ECO:0000256" key="1">
    <source>
        <dbReference type="ARBA" id="ARBA00004141"/>
    </source>
</evidence>
<feature type="region of interest" description="Disordered" evidence="5">
    <location>
        <begin position="188"/>
        <end position="234"/>
    </location>
</feature>
<evidence type="ECO:0000256" key="6">
    <source>
        <dbReference type="SAM" id="Phobius"/>
    </source>
</evidence>
<evidence type="ECO:0000256" key="2">
    <source>
        <dbReference type="ARBA" id="ARBA00022692"/>
    </source>
</evidence>
<feature type="transmembrane region" description="Helical" evidence="6">
    <location>
        <begin position="75"/>
        <end position="97"/>
    </location>
</feature>
<gene>
    <name evidence="8" type="ORF">Micbo1qcDRAFT_200935</name>
</gene>
<feature type="transmembrane region" description="Helical" evidence="6">
    <location>
        <begin position="266"/>
        <end position="292"/>
    </location>
</feature>
<feature type="transmembrane region" description="Helical" evidence="6">
    <location>
        <begin position="392"/>
        <end position="413"/>
    </location>
</feature>
<dbReference type="Proteomes" id="UP000070501">
    <property type="component" value="Unassembled WGS sequence"/>
</dbReference>
<evidence type="ECO:0000256" key="5">
    <source>
        <dbReference type="SAM" id="MobiDB-lite"/>
    </source>
</evidence>
<feature type="signal peptide" evidence="7">
    <location>
        <begin position="1"/>
        <end position="30"/>
    </location>
</feature>
<name>A0A136JEI5_9PEZI</name>
<feature type="compositionally biased region" description="Low complexity" evidence="5">
    <location>
        <begin position="216"/>
        <end position="227"/>
    </location>
</feature>
<keyword evidence="3 6" id="KW-1133">Transmembrane helix</keyword>
<evidence type="ECO:0000256" key="3">
    <source>
        <dbReference type="ARBA" id="ARBA00022989"/>
    </source>
</evidence>
<dbReference type="STRING" id="196109.A0A136JEI5"/>
<dbReference type="PANTHER" id="PTHR31794">
    <property type="entry name" value="AUXIN EFFLUX TRANSPORTER FAMILY PROTEIN (EUROFUNG)"/>
    <property type="match status" value="1"/>
</dbReference>
<dbReference type="InterPro" id="IPR004776">
    <property type="entry name" value="Mem_transp_PIN-like"/>
</dbReference>
<accession>A0A136JEI5</accession>
<dbReference type="EMBL" id="KQ964246">
    <property type="protein sequence ID" value="KXJ95554.1"/>
    <property type="molecule type" value="Genomic_DNA"/>
</dbReference>
<feature type="chain" id="PRO_5007293720" evidence="7">
    <location>
        <begin position="31"/>
        <end position="456"/>
    </location>
</feature>
<dbReference type="AlphaFoldDB" id="A0A136JEI5"/>
<feature type="compositionally biased region" description="Acidic residues" evidence="5">
    <location>
        <begin position="204"/>
        <end position="215"/>
    </location>
</feature>
<dbReference type="OrthoDB" id="191139at2759"/>
<protein>
    <submittedName>
        <fullName evidence="8">Auxin efflux carrier</fullName>
    </submittedName>
</protein>
<feature type="transmembrane region" description="Helical" evidence="6">
    <location>
        <begin position="358"/>
        <end position="380"/>
    </location>
</feature>
<reference evidence="9" key="1">
    <citation type="submission" date="2016-02" db="EMBL/GenBank/DDBJ databases">
        <title>Draft genome sequence of Microdochium bolleyi, a fungal endophyte of beachgrass.</title>
        <authorList>
            <consortium name="DOE Joint Genome Institute"/>
            <person name="David A.S."/>
            <person name="May G."/>
            <person name="Haridas S."/>
            <person name="Lim J."/>
            <person name="Wang M."/>
            <person name="Labutti K."/>
            <person name="Lipzen A."/>
            <person name="Barry K."/>
            <person name="Grigoriev I.V."/>
        </authorList>
    </citation>
    <scope>NUCLEOTIDE SEQUENCE [LARGE SCALE GENOMIC DNA]</scope>
    <source>
        <strain evidence="9">J235TASD1</strain>
    </source>
</reference>
<dbReference type="Pfam" id="PF03547">
    <property type="entry name" value="Mem_trans"/>
    <property type="match status" value="1"/>
</dbReference>
<dbReference type="InParanoid" id="A0A136JEI5"/>
<evidence type="ECO:0000313" key="9">
    <source>
        <dbReference type="Proteomes" id="UP000070501"/>
    </source>
</evidence>
<keyword evidence="7" id="KW-0732">Signal</keyword>
<keyword evidence="4 6" id="KW-0472">Membrane</keyword>